<dbReference type="InterPro" id="IPR035699">
    <property type="entry name" value="AAA_6"/>
</dbReference>
<evidence type="ECO:0000256" key="11">
    <source>
        <dbReference type="ARBA" id="ARBA00023212"/>
    </source>
</evidence>
<dbReference type="GO" id="GO:0034063">
    <property type="term" value="P:stress granule assembly"/>
    <property type="evidence" value="ECO:0007669"/>
    <property type="project" value="Ensembl"/>
</dbReference>
<dbReference type="SMART" id="SM00382">
    <property type="entry name" value="AAA"/>
    <property type="match status" value="4"/>
</dbReference>
<dbReference type="InterPro" id="IPR042228">
    <property type="entry name" value="Dynein_linker_3"/>
</dbReference>
<dbReference type="FunFam" id="1.10.8.720:FF:000003">
    <property type="entry name" value="Cytoplasmic dynein heavy chain 2"/>
    <property type="match status" value="1"/>
</dbReference>
<evidence type="ECO:0000256" key="7">
    <source>
        <dbReference type="ARBA" id="ARBA00022840"/>
    </source>
</evidence>
<evidence type="ECO:0000256" key="1">
    <source>
        <dbReference type="ARBA" id="ARBA00004245"/>
    </source>
</evidence>
<dbReference type="FunFam" id="3.40.50.300:FF:000071">
    <property type="entry name" value="Cytoplasmic dynein heavy chain 1"/>
    <property type="match status" value="1"/>
</dbReference>
<gene>
    <name evidence="15" type="primary">DYNC1H1</name>
</gene>
<dbReference type="FunFam" id="1.20.58.1120:FF:000003">
    <property type="entry name" value="Cytoplasmic dynein heavy chain 1"/>
    <property type="match status" value="1"/>
</dbReference>
<keyword evidence="9 12" id="KW-0175">Coiled coil</keyword>
<dbReference type="Gene3D" id="1.20.1270.280">
    <property type="match status" value="1"/>
</dbReference>
<dbReference type="FunFam" id="1.20.920.20:FF:000002">
    <property type="entry name" value="Cytoplasmic dynein 1 heavy chain"/>
    <property type="match status" value="1"/>
</dbReference>
<dbReference type="FunFam" id="1.10.287.2620:FF:000001">
    <property type="entry name" value="Cytoplasmic dynein heavy chain 1"/>
    <property type="match status" value="1"/>
</dbReference>
<reference evidence="15" key="2">
    <citation type="submission" date="2025-09" db="UniProtKB">
        <authorList>
            <consortium name="Ensembl"/>
        </authorList>
    </citation>
    <scope>IDENTIFICATION</scope>
</reference>
<accession>A0A8C0GJY0</accession>
<sequence length="4521" mass="518409">MSDAGGGGPGGGGEEGGLEVPGSAVQNVADVSVLQKHLRKLVPLLLEDGGEVPAALEAALEEKGAVEQMRKFLSDPQVHTVLVERSTLKEDVGDEGEEEREFISYSINTDIHYGLKSNSLAFIKRTPVIDADKPVSSQLRVLTLSEDSPYETLHSFISNAVAPFFKSYIRESGKADRDGDKMAPSVEKKIAELEMGLLHLQQNIEIPEISLPIHPIITNVAKQCYERGEKPKVTDFGDKVEDPTFLNQLQSGVNRWIREIQKVTKLDRDPASGTALQEISFWLNLERALYRIQEKRESPEVLLTLDILKHGKRFHATVSFDTDTGLKQALETVNDYNPLMKDFPLNDLLSATELDKIRQALVAIFTHLRKIRNTKYPIQRALRLVEAISRDLSSQLLKVLGTRKLMHVAYEEFEKVMVACFEVFQTWDDEYEKLQVLLRDIVKRKREENLKMVWRINPAHRKLQARLDQMRKFRRQHEQLRAVIVRVLRPQVTAVAQQNQGDVPEPQDMKVAEVLFDAADANAIEEVNLAYENVKEVDGLDVSKEGTEAWEAAMKRYDERIDRVETRITARLRDQLGTAKNANEMFRIFSRFNALFVRPHIRGAIREYQTQLIQRVKDDIESLHDKFKVQYPQSQACKMSHVRDLPPVSGSIIWAKQIDRQLTAYMKRVEDVLGKGWENHVEGQKLKQDGDSFRMKLNTQEIFDDWARKVQQRNLGVCGRIFTIESTRVRGRTGNVLKLKVNFLPEIITLSKEVRNLKWFGFRVPLAIVNKAHQANQLYPFAISLIESVRTYERTCEKVEERNTISLLVAGLKKEVQALIGEGIALVWESYKLDPYVQRLAETVFSFQEKVDDLLIIEEKIDLEVRSLETCMYDHKTFSEILNRVQKAVDDLNLHSYSNLPIWVNKLDMEIERILGVRLQAGLRAWTQVLLGQADDKAEVDMDTDAPQVSHKPGGEPKIKNIVHELRITNQVIYLNPPIEECRYKLYQEMFSWKMVILSLPRIQSQRYQVGVHYELSEEEKFYRNALTRMPDGPVALEESYSAVMGIVTEVEQYVKVWLQYQCLWDMQAENIYNRLGEDLNKWQALLVQIRKARGTFDNAETRKEFGPVIIDYGKVQSKVNLKYDSWHKEVLSKFGQMLGQNMTEFHSQISKSRQELEQHSVDTASTSDAVTFITYVQSLKRKIKQFEKQVELYRNGQRLLEKQRFQFPSSWLYIDNIEGEWGAFNDIMRRKDSAIQQQVANLQMKIVQEDRAVESRTTDLLTDWEKTKPVTGNLRPEEALQALTIYEGKFGRLKDDREKCAKAKEALELTDTGLLSGSEERVQVALEELQDLKGVWSELSKVWDQIDQMKEQPWVSVQPRKLRQNLDGLLNQLKNFPARLRQYASYEYVQRLLKGYMKINMLVIELKSEALKDRHWKQLMKRLHVNWVVSELTLGQIWDVDLQKNEAIVKDVLLVAQGEMALEEFLKQIREVWNTYELDLVNYQNKCRLIRGWDDLFNKVKEHINSVSAMKLSPYYKVFEEDALSWEDKLNRIMALFDVWIDVQRRWVYLEGIFTGSADIKHLLPVETQRFQSISTEFLALMKKVSKSPLVMDVLNIQGVQRSLERLADLLGKIQKALGEYLERERSSFPRFYFVGDEDLLEIIGNSKNVAKLQKHFKKMFAGVSSIILNEDNSVVLGISSREGEEVLFKTPVSITEHPKINEWLTLVEREMRVTLAKLLAESVTEVEIFGKATSIDPVLYISWIDKYQAQLVVLSAQIAWSENVESALNGMGGGGDSSPLHSVLANVEVTLNVLADSVLMEQPPLRRRKLEHLITELVHQRDVTRSLIKSKIDNSKSFEWLSQMRFYFDPKQTDVLQQLSIQMANAKFNYGFEYLGVQDKLVQTPLTDRCYLTMTQALEARLGGSPFGPAGTGKTESVKALGHQLGRFVLVFNCDETFDFQAMGRIFVGLCQVGAWGCFDEFNRLEERMLSAVSQQVQCIQEALREHCNPNYDKTSAPITCELLNKQVKVSPDMAIFITMNPGYAGRSNLPDNLKKLFRSLAMTKPDRQLIAQVMLYSQGFRTAEVLANKIVPFFKLCDEQLSSQSHYDFGLRALKSVLISAGNVKRERIQKIKREKEERGEVVDEGEIAENLPEQEILIQSVCETMVPKLVAEDIPLLFSLLSDVFPGVQYHRGEMTALREELKKVCQEMYLTYGDGEEVGGMWVEKVLQLYQITQINHGLMMVGPSGSGKSMAWRVLLKALERLEGVEGVAHIIDPKAISKDHLYGTLDPNTREWTDGLFTHVLRKIIDNVRGELQKRQWIIFDGDVDPEWVENLNSVLDDNKLLTLPNGERLSLPPNVKFFLLNRLSSHNLWEQIKLIFIRAKMILCNGLVELFKNLSVVKTLDYKCLCVNFIGYFTYLRQNLIFLPPVSITGEWVPWQSKVPQIEVETHKVAAPDVVVPTLDTVRHEALLYTWLAEHKPLVLCGPPGSGKTMTLFSALRALPDMEVVGLNFSSATTPELLLKTFDHYCEYRRTPNGVVLAPVQLGKWLVLFCDEINLPDMDKYGTQRVISFIRQMVEHGGFYRTSDQTWVKLERIQFVGACNPPTDPGRKPLSHRFLRHVPVVYVDYPGPASLTQIYGTFNRAMLRLIPSLRTYAEPLTAAMVEFYTMSQERFTQDTQPHYIYSPREMTRWVRGIFEALRPLETLPVEGLIRIWAHEALRLFQDRLVEDEERRWTDENIDIVALKHFPNIDKERAMSRPILYSNWLSKDYIPVDQEELRDYVKARLKVFYEEELDVPLVLFNEVLDHVLRIDRIFRQPQGHLLLIGVSGAGKTTLSRFVAWMNGLSVYQIKVHRKYTGEDFDEDLRTVLRRSGCKNEKIAFIMDESNVLDSGFLERMNTLLANGEVPGLFEGDEYATLMTQCKEGAQKEGLMLDSHEELYKWFTSQVIRNLHVVFTMNPSSEGLKDRAATSPALFNRCVLNWFGDWSTEALYQVGKEFTSKMDLEKPNYIVPDYMPVVYDKLPQPPSHREAIVNSCVFVHQTLHQANARLAKRGGRTMAITPRHYLDFINHYANLFNEKRSELEEQQMHLNVGLRKIKETVDQVEELRRDLRIKSQELEVKNAAANDKLKKMVKDQQEAEKKKVMSQDIQEQLHKQQAVIADKQMSVKEDLDKVEPAVIEAQNAVKSIKKQHLVEVRSMANPPAAVKLALESICLLLGESTTDWKQIRSIIMRENFIPTIVNFSAEEISDSIREKMKKNYMSNPSYNYEIVNRASLACGPMVKWAIAQLNYADMLKRVEPLRNELQKLEDDAKDNQQKANEVEQMIRDLEASIARYKEEYAVLISEAQAIKADLAAVEAKVNRSTALLKSLSAERERWEKTSETFKNQMSTIAGDCLLSGAFIAYAGYFDQQMRQNLFTTWSHHLQQANIQFRTDIARTEYLSNADERLRWQASSLPADDLCTENAIMLKRFNRYPLIIDPSGQATEFIMNEYKDRKITRTSFLDDAFRKNLESALRFGNPLLVQDVESYDPVLNPVLNREVRRTGGRVLITLGDQDIDLSPSFVIFLSTRDPTVEFPPDLCSRVTFVNFTVTRSSLQSQCLNEVLKAERPDVDEKRSDLLKLQGEFQLRLRQLEKSLLQALNEVKGRILDDDTIITTLENLKKEAAEVTRKVEETDIVMQEVETVSQQYLPLSTACSSIYFTMESLKQIHFLYQYSLQFFLDIYHNVLYENPNLKGITDHTQRLSIITKDLFQVAFNRVARGMLHQDHITFAMLLARIKLKGTIGEPTYDAEFQHFLRGKEIVLSTASLPKISGLSTEQIEAMMRLSCLPEFKDLVSKVQSDEQFCIWLDSSSPEQTVPYIWSEEKPATPIGQAIHRLLLIQAFRPDRLLAMAHAFVSANLGESFMSIMEQPLDLTHIVNTEVKPNTPVLMCSVPGYDASGHVEDLAAEQNTQITSIAIGSAEGFNQADKAINTAVKSGRWVMLKNVHLAPGWLMQLEKKLHSLQPHACFRLFLTMEINPKVPVNLLRAGRIFVFEPPPGVKANMLRTFSSIPVSRICKSPNERARLYFLLAWFHAIIQERLRYAPLGWSKKYEFGESDLRSACDTIDTWLDDTAKGRQNISPDKIPWSALKTLMAQSIYGGRIDNEFDQRLLNTFLERLFTTLSFDSEFKLACKVDGHKDIQMPDGIRREEFVQWVELLPDTQTPSWLGLPNNAEKVLLTTQGIDMISKMLKMQMLEDEDDLAYAETEKKARADSTSDGRPSWMRTLHTTASNWFHLIPQNLNHLKRTVENIKDPLFRFFEREVKMGAKLLQDVRQDLADVVQVCEGKKKQTNYLRTLINELVKGILPRSWSHYTVPAGMTVIQWVSDFSERIKQLQNISQAAASGGAKELKNIHVCLGGLFVPEAYITATRQYVAQANSWSLEELCLEVNVTTTQNAVLDACSFGVTGLKLQGATCSNNKLSLSNAISTILPITQLRWIKQTNADKKANVVTLPVYLNFTRADLIFTVDFEIATKEDPRSFYERGVAVLCTE</sequence>
<evidence type="ECO:0000256" key="12">
    <source>
        <dbReference type="SAM" id="Coils"/>
    </source>
</evidence>
<evidence type="ECO:0000313" key="15">
    <source>
        <dbReference type="Ensembl" id="ENSCABP00000010333.1"/>
    </source>
</evidence>
<dbReference type="GO" id="GO:0008569">
    <property type="term" value="F:minus-end-directed microtubule motor activity"/>
    <property type="evidence" value="ECO:0007669"/>
    <property type="project" value="Ensembl"/>
</dbReference>
<dbReference type="OMA" id="NERQMTR"/>
<dbReference type="Pfam" id="PF12780">
    <property type="entry name" value="AAA_8"/>
    <property type="match status" value="1"/>
</dbReference>
<dbReference type="Gene3D" id="1.20.140.100">
    <property type="entry name" value="Dynein heavy chain, N-terminal domain 2"/>
    <property type="match status" value="1"/>
</dbReference>
<dbReference type="InterPro" id="IPR043160">
    <property type="entry name" value="Dynein_C_barrel"/>
</dbReference>
<comment type="subcellular location">
    <subcellularLocation>
        <location evidence="1">Cytoplasm</location>
        <location evidence="1">Cytoskeleton</location>
    </subcellularLocation>
</comment>
<keyword evidence="6" id="KW-0547">Nucleotide-binding</keyword>
<dbReference type="Gene3D" id="3.10.490.20">
    <property type="match status" value="1"/>
</dbReference>
<feature type="coiled-coil region" evidence="12">
    <location>
        <begin position="1177"/>
        <end position="1204"/>
    </location>
</feature>
<dbReference type="FunFam" id="3.40.50.300:FF:005614">
    <property type="entry name" value="Uncharacterized protein"/>
    <property type="match status" value="1"/>
</dbReference>
<evidence type="ECO:0000256" key="3">
    <source>
        <dbReference type="ARBA" id="ARBA00022490"/>
    </source>
</evidence>
<feature type="domain" description="AAA+ ATPase" evidence="14">
    <location>
        <begin position="2804"/>
        <end position="2970"/>
    </location>
</feature>
<dbReference type="InterPro" id="IPR003593">
    <property type="entry name" value="AAA+_ATPase"/>
</dbReference>
<dbReference type="GO" id="GO:0045505">
    <property type="term" value="F:dynein intermediate chain binding"/>
    <property type="evidence" value="ECO:0007669"/>
    <property type="project" value="InterPro"/>
</dbReference>
<dbReference type="Gene3D" id="1.10.287.2620">
    <property type="match status" value="1"/>
</dbReference>
<dbReference type="Gene3D" id="1.20.920.20">
    <property type="match status" value="2"/>
</dbReference>
<dbReference type="Gene3D" id="6.10.140.1060">
    <property type="match status" value="1"/>
</dbReference>
<dbReference type="GO" id="GO:0051959">
    <property type="term" value="F:dynein light intermediate chain binding"/>
    <property type="evidence" value="ECO:0007669"/>
    <property type="project" value="Ensembl"/>
</dbReference>
<dbReference type="GO" id="GO:1905832">
    <property type="term" value="P:positive regulation of spindle assembly"/>
    <property type="evidence" value="ECO:0007669"/>
    <property type="project" value="Ensembl"/>
</dbReference>
<dbReference type="InterPro" id="IPR035706">
    <property type="entry name" value="AAA_9"/>
</dbReference>
<dbReference type="PANTHER" id="PTHR46532:SF13">
    <property type="entry name" value="CYTOPLASMIC DYNEIN 1 HEAVY CHAIN 1"/>
    <property type="match status" value="1"/>
</dbReference>
<dbReference type="PANTHER" id="PTHR46532">
    <property type="entry name" value="MALE FERTILITY FACTOR KL5"/>
    <property type="match status" value="1"/>
</dbReference>
<evidence type="ECO:0000313" key="16">
    <source>
        <dbReference type="Proteomes" id="UP000694404"/>
    </source>
</evidence>
<evidence type="ECO:0000256" key="6">
    <source>
        <dbReference type="ARBA" id="ARBA00022741"/>
    </source>
</evidence>
<dbReference type="GO" id="GO:0051293">
    <property type="term" value="P:establishment of spindle localization"/>
    <property type="evidence" value="ECO:0007669"/>
    <property type="project" value="Ensembl"/>
</dbReference>
<dbReference type="InterPro" id="IPR013602">
    <property type="entry name" value="Dynein_heavy_linker"/>
</dbReference>
<dbReference type="InterPro" id="IPR042222">
    <property type="entry name" value="Dynein_2_N"/>
</dbReference>
<evidence type="ECO:0000256" key="4">
    <source>
        <dbReference type="ARBA" id="ARBA00022701"/>
    </source>
</evidence>
<dbReference type="FunFam" id="3.40.50.300:FF:000373">
    <property type="entry name" value="Cytoplasmic dynein heavy chain 2"/>
    <property type="match status" value="1"/>
</dbReference>
<dbReference type="Pfam" id="PF22597">
    <property type="entry name" value="DYN_lid"/>
    <property type="match status" value="1"/>
</dbReference>
<dbReference type="Gene3D" id="3.20.180.20">
    <property type="entry name" value="Dynein heavy chain, N-terminal domain 2"/>
    <property type="match status" value="1"/>
</dbReference>
<dbReference type="GO" id="GO:0005858">
    <property type="term" value="C:axonemal dynein complex"/>
    <property type="evidence" value="ECO:0007669"/>
    <property type="project" value="TreeGrafter"/>
</dbReference>
<dbReference type="Pfam" id="PF08385">
    <property type="entry name" value="DHC_N1"/>
    <property type="match status" value="1"/>
</dbReference>
<dbReference type="Gene3D" id="3.40.50.300">
    <property type="entry name" value="P-loop containing nucleotide triphosphate hydrolases"/>
    <property type="match status" value="5"/>
</dbReference>
<dbReference type="Gene3D" id="1.10.8.710">
    <property type="match status" value="1"/>
</dbReference>
<dbReference type="Pfam" id="PF03028">
    <property type="entry name" value="Dynein_heavy"/>
    <property type="match status" value="1"/>
</dbReference>
<dbReference type="GO" id="GO:0007018">
    <property type="term" value="P:microtubule-based movement"/>
    <property type="evidence" value="ECO:0007669"/>
    <property type="project" value="InterPro"/>
</dbReference>
<dbReference type="InterPro" id="IPR026983">
    <property type="entry name" value="DHC"/>
</dbReference>
<dbReference type="InterPro" id="IPR054354">
    <property type="entry name" value="DYNC2H1-like_lid"/>
</dbReference>
<dbReference type="GO" id="GO:0005524">
    <property type="term" value="F:ATP binding"/>
    <property type="evidence" value="ECO:0007669"/>
    <property type="project" value="UniProtKB-KW"/>
</dbReference>
<dbReference type="FunFam" id="3.40.50.300:FF:001956">
    <property type="entry name" value="Dynein cytoplasmic 1 heavy chain 1"/>
    <property type="match status" value="1"/>
</dbReference>
<keyword evidence="11" id="KW-0206">Cytoskeleton</keyword>
<dbReference type="GO" id="GO:0032388">
    <property type="term" value="P:positive regulation of intracellular transport"/>
    <property type="evidence" value="ECO:0007669"/>
    <property type="project" value="Ensembl"/>
</dbReference>
<dbReference type="InterPro" id="IPR041658">
    <property type="entry name" value="AAA_lid_11"/>
</dbReference>
<name>A0A8C0GJY0_CHEAB</name>
<dbReference type="FunFam" id="3.10.490.20:FF:000004">
    <property type="entry name" value="Cytoplasmic dynein heavy chain 2"/>
    <property type="match status" value="1"/>
</dbReference>
<evidence type="ECO:0000256" key="5">
    <source>
        <dbReference type="ARBA" id="ARBA00022737"/>
    </source>
</evidence>
<dbReference type="GO" id="GO:0060236">
    <property type="term" value="P:regulation of mitotic spindle organization"/>
    <property type="evidence" value="ECO:0007669"/>
    <property type="project" value="Ensembl"/>
</dbReference>
<dbReference type="Ensembl" id="ENSCABT00000011318.1">
    <property type="protein sequence ID" value="ENSCABP00000010333.1"/>
    <property type="gene ID" value="ENSCABG00000006680.1"/>
</dbReference>
<dbReference type="FunFam" id="1.10.8.710:FF:000005">
    <property type="entry name" value="Cytoplasmic dynein heavy chain 1"/>
    <property type="match status" value="1"/>
</dbReference>
<dbReference type="InterPro" id="IPR013594">
    <property type="entry name" value="Dynein_heavy_tail"/>
</dbReference>
<dbReference type="GO" id="GO:0005874">
    <property type="term" value="C:microtubule"/>
    <property type="evidence" value="ECO:0007669"/>
    <property type="project" value="UniProtKB-KW"/>
</dbReference>
<feature type="region of interest" description="Disordered" evidence="13">
    <location>
        <begin position="1"/>
        <end position="20"/>
    </location>
</feature>
<dbReference type="InterPro" id="IPR024743">
    <property type="entry name" value="Dynein_HC_stalk"/>
</dbReference>
<keyword evidence="4" id="KW-0493">Microtubule</keyword>
<keyword evidence="3" id="KW-0963">Cytoplasm</keyword>
<dbReference type="FunFam" id="3.40.50.300:FF:002655">
    <property type="entry name" value="Dynein cytoplasmic 1 heavy chain 1"/>
    <property type="match status" value="1"/>
</dbReference>
<dbReference type="Gene3D" id="1.20.920.30">
    <property type="match status" value="1"/>
</dbReference>
<dbReference type="SUPFAM" id="SSF52540">
    <property type="entry name" value="P-loop containing nucleoside triphosphate hydrolases"/>
    <property type="match status" value="4"/>
</dbReference>
<dbReference type="GO" id="GO:0005868">
    <property type="term" value="C:cytoplasmic dynein complex"/>
    <property type="evidence" value="ECO:0007669"/>
    <property type="project" value="Ensembl"/>
</dbReference>
<feature type="domain" description="AAA+ ATPase" evidence="14">
    <location>
        <begin position="2220"/>
        <end position="2377"/>
    </location>
</feature>
<dbReference type="GO" id="GO:0042802">
    <property type="term" value="F:identical protein binding"/>
    <property type="evidence" value="ECO:0007669"/>
    <property type="project" value="Ensembl"/>
</dbReference>
<dbReference type="FunFam" id="3.40.50.300:FF:000122">
    <property type="entry name" value="Cytoplasmic dynein 1 heavy chain"/>
    <property type="match status" value="1"/>
</dbReference>
<dbReference type="InterPro" id="IPR004273">
    <property type="entry name" value="Dynein_heavy_D6_P-loop"/>
</dbReference>
<evidence type="ECO:0000256" key="8">
    <source>
        <dbReference type="ARBA" id="ARBA00023017"/>
    </source>
</evidence>
<feature type="domain" description="AAA+ ATPase" evidence="14">
    <location>
        <begin position="2462"/>
        <end position="2612"/>
    </location>
</feature>
<dbReference type="InterPro" id="IPR027417">
    <property type="entry name" value="P-loop_NTPase"/>
</dbReference>
<evidence type="ECO:0000259" key="14">
    <source>
        <dbReference type="SMART" id="SM00382"/>
    </source>
</evidence>
<reference evidence="15" key="1">
    <citation type="submission" date="2025-08" db="UniProtKB">
        <authorList>
            <consortium name="Ensembl"/>
        </authorList>
    </citation>
    <scope>IDENTIFICATION</scope>
</reference>
<dbReference type="InterPro" id="IPR041228">
    <property type="entry name" value="Dynein_C"/>
</dbReference>
<dbReference type="Gene3D" id="1.20.58.1120">
    <property type="match status" value="1"/>
</dbReference>
<dbReference type="Pfam" id="PF12774">
    <property type="entry name" value="AAA_6"/>
    <property type="match status" value="1"/>
</dbReference>
<keyword evidence="5" id="KW-0677">Repeat</keyword>
<dbReference type="CDD" id="cd00009">
    <property type="entry name" value="AAA"/>
    <property type="match status" value="2"/>
</dbReference>
<comment type="similarity">
    <text evidence="2">Belongs to the dynein heavy chain family.</text>
</comment>
<dbReference type="FunFam" id="1.10.8.1220:FF:000002">
    <property type="entry name" value="cytoplasmic dynein 1 heavy chain 1-like"/>
    <property type="match status" value="1"/>
</dbReference>
<dbReference type="Gene3D" id="1.10.8.720">
    <property type="entry name" value="Region D6 of dynein motor"/>
    <property type="match status" value="1"/>
</dbReference>
<proteinExistence type="inferred from homology"/>
<dbReference type="FunFam" id="1.20.1270.280:FF:000004">
    <property type="entry name" value="Cytoplasmic dynein heavy chain 2"/>
    <property type="match status" value="1"/>
</dbReference>
<organism evidence="15 16">
    <name type="scientific">Chelonoidis abingdonii</name>
    <name type="common">Abingdon island giant tortoise</name>
    <name type="synonym">Testudo abingdonii</name>
    <dbReference type="NCBI Taxonomy" id="106734"/>
    <lineage>
        <taxon>Eukaryota</taxon>
        <taxon>Metazoa</taxon>
        <taxon>Chordata</taxon>
        <taxon>Craniata</taxon>
        <taxon>Vertebrata</taxon>
        <taxon>Euteleostomi</taxon>
        <taxon>Archelosauria</taxon>
        <taxon>Testudinata</taxon>
        <taxon>Testudines</taxon>
        <taxon>Cryptodira</taxon>
        <taxon>Durocryptodira</taxon>
        <taxon>Testudinoidea</taxon>
        <taxon>Testudinidae</taxon>
        <taxon>Chelonoidis</taxon>
    </lineage>
</organism>
<keyword evidence="16" id="KW-1185">Reference proteome</keyword>
<dbReference type="FunFam" id="3.20.180.20:FF:000002">
    <property type="entry name" value="Cytoplasmic dynein heavy chain 1"/>
    <property type="match status" value="1"/>
</dbReference>
<keyword evidence="10" id="KW-0505">Motor protein</keyword>
<dbReference type="InterPro" id="IPR042219">
    <property type="entry name" value="AAA_lid_11_sf"/>
</dbReference>
<dbReference type="Pfam" id="PF08393">
    <property type="entry name" value="DHC_N2"/>
    <property type="match status" value="1"/>
</dbReference>
<feature type="coiled-coil region" evidence="12">
    <location>
        <begin position="3277"/>
        <end position="3374"/>
    </location>
</feature>
<feature type="coiled-coil region" evidence="12">
    <location>
        <begin position="3080"/>
        <end position="3128"/>
    </location>
</feature>
<dbReference type="GO" id="GO:0005813">
    <property type="term" value="C:centrosome"/>
    <property type="evidence" value="ECO:0007669"/>
    <property type="project" value="Ensembl"/>
</dbReference>
<evidence type="ECO:0000256" key="9">
    <source>
        <dbReference type="ARBA" id="ARBA00023054"/>
    </source>
</evidence>
<dbReference type="GO" id="GO:0033962">
    <property type="term" value="P:P-body assembly"/>
    <property type="evidence" value="ECO:0007669"/>
    <property type="project" value="Ensembl"/>
</dbReference>
<dbReference type="Proteomes" id="UP000694404">
    <property type="component" value="Unplaced"/>
</dbReference>
<evidence type="ECO:0000256" key="10">
    <source>
        <dbReference type="ARBA" id="ARBA00023175"/>
    </source>
</evidence>
<dbReference type="GeneTree" id="ENSGT00940000156103"/>
<evidence type="ECO:0000256" key="2">
    <source>
        <dbReference type="ARBA" id="ARBA00008887"/>
    </source>
</evidence>
<dbReference type="Pfam" id="PF12775">
    <property type="entry name" value="AAA_7"/>
    <property type="match status" value="1"/>
</dbReference>
<dbReference type="Pfam" id="PF12781">
    <property type="entry name" value="AAA_9"/>
    <property type="match status" value="1"/>
</dbReference>
<feature type="domain" description="AAA+ ATPase" evidence="14">
    <location>
        <begin position="1905"/>
        <end position="2049"/>
    </location>
</feature>
<evidence type="ECO:0000256" key="13">
    <source>
        <dbReference type="SAM" id="MobiDB-lite"/>
    </source>
</evidence>
<dbReference type="Gene3D" id="1.10.472.130">
    <property type="match status" value="1"/>
</dbReference>
<dbReference type="Pfam" id="PF12777">
    <property type="entry name" value="MT"/>
    <property type="match status" value="1"/>
</dbReference>
<keyword evidence="7" id="KW-0067">ATP-binding</keyword>
<dbReference type="GO" id="GO:0090235">
    <property type="term" value="P:regulation of metaphase plate congression"/>
    <property type="evidence" value="ECO:0007669"/>
    <property type="project" value="Ensembl"/>
</dbReference>
<dbReference type="Pfam" id="PF18198">
    <property type="entry name" value="AAA_lid_11"/>
    <property type="match status" value="1"/>
</dbReference>
<dbReference type="Gene3D" id="1.10.8.1220">
    <property type="match status" value="1"/>
</dbReference>
<protein>
    <submittedName>
        <fullName evidence="15">Dynein cytoplasmic 1 heavy chain 1</fullName>
    </submittedName>
</protein>
<dbReference type="Pfam" id="PF18199">
    <property type="entry name" value="Dynein_C"/>
    <property type="match status" value="1"/>
</dbReference>
<dbReference type="FunFam" id="1.20.920.30:FF:000001">
    <property type="entry name" value="Cytoplasmic dynein heavy chain 1"/>
    <property type="match status" value="1"/>
</dbReference>
<dbReference type="FunFam" id="1.20.140.100:FF:000002">
    <property type="entry name" value="Cytoplasmic dynein heavy chain 1"/>
    <property type="match status" value="1"/>
</dbReference>
<dbReference type="GO" id="GO:0120162">
    <property type="term" value="P:positive regulation of cold-induced thermogenesis"/>
    <property type="evidence" value="ECO:0007669"/>
    <property type="project" value="Ensembl"/>
</dbReference>
<dbReference type="GO" id="GO:0030175">
    <property type="term" value="C:filopodium"/>
    <property type="evidence" value="ECO:0007669"/>
    <property type="project" value="Ensembl"/>
</dbReference>
<dbReference type="InterPro" id="IPR024317">
    <property type="entry name" value="Dynein_heavy_chain_D4_dom"/>
</dbReference>
<dbReference type="InterPro" id="IPR043157">
    <property type="entry name" value="Dynein_AAA1S"/>
</dbReference>
<keyword evidence="8" id="KW-0243">Dynein</keyword>
<feature type="compositionally biased region" description="Gly residues" evidence="13">
    <location>
        <begin position="1"/>
        <end position="15"/>
    </location>
</feature>